<dbReference type="PATRIC" id="fig|558151.6.peg.1510"/>
<dbReference type="Pfam" id="PF13673">
    <property type="entry name" value="Acetyltransf_10"/>
    <property type="match status" value="1"/>
</dbReference>
<feature type="domain" description="N-acetyltransferase" evidence="1">
    <location>
        <begin position="1"/>
        <end position="154"/>
    </location>
</feature>
<comment type="caution">
    <text evidence="2">The sequence shown here is derived from an EMBL/GenBank/DDBJ whole genome shotgun (WGS) entry which is preliminary data.</text>
</comment>
<dbReference type="PANTHER" id="PTHR43451:SF1">
    <property type="entry name" value="ACETYLTRANSFERASE"/>
    <property type="match status" value="1"/>
</dbReference>
<name>A0A0J7IGX6_9FLAO</name>
<dbReference type="PROSITE" id="PS51186">
    <property type="entry name" value="GNAT"/>
    <property type="match status" value="1"/>
</dbReference>
<protein>
    <recommendedName>
        <fullName evidence="1">N-acetyltransferase domain-containing protein</fullName>
    </recommendedName>
</protein>
<dbReference type="STRING" id="558151.ACM46_07200"/>
<dbReference type="Proteomes" id="UP000036261">
    <property type="component" value="Unassembled WGS sequence"/>
</dbReference>
<dbReference type="GO" id="GO:0016747">
    <property type="term" value="F:acyltransferase activity, transferring groups other than amino-acyl groups"/>
    <property type="evidence" value="ECO:0007669"/>
    <property type="project" value="InterPro"/>
</dbReference>
<dbReference type="InterPro" id="IPR016181">
    <property type="entry name" value="Acyl_CoA_acyltransferase"/>
</dbReference>
<organism evidence="2 3">
    <name type="scientific">Chryseobacterium angstadtii</name>
    <dbReference type="NCBI Taxonomy" id="558151"/>
    <lineage>
        <taxon>Bacteria</taxon>
        <taxon>Pseudomonadati</taxon>
        <taxon>Bacteroidota</taxon>
        <taxon>Flavobacteriia</taxon>
        <taxon>Flavobacteriales</taxon>
        <taxon>Weeksellaceae</taxon>
        <taxon>Chryseobacterium group</taxon>
        <taxon>Chryseobacterium</taxon>
    </lineage>
</organism>
<dbReference type="CDD" id="cd04301">
    <property type="entry name" value="NAT_SF"/>
    <property type="match status" value="1"/>
</dbReference>
<dbReference type="PANTHER" id="PTHR43451">
    <property type="entry name" value="ACETYLTRANSFERASE (GNAT) FAMILY PROTEIN"/>
    <property type="match status" value="1"/>
</dbReference>
<evidence type="ECO:0000259" key="1">
    <source>
        <dbReference type="PROSITE" id="PS51186"/>
    </source>
</evidence>
<reference evidence="2 3" key="1">
    <citation type="journal article" date="2013" name="Int. J. Syst. Evol. Microbiol.">
        <title>Chryseobacterium angstadtii sp. nov., isolated from a newt tank.</title>
        <authorList>
            <person name="Kirk K.E."/>
            <person name="Hoffman J.A."/>
            <person name="Smith K.A."/>
            <person name="Strahan B.L."/>
            <person name="Failor K.C."/>
            <person name="Krebs J.E."/>
            <person name="Gale A.N."/>
            <person name="Do T.D."/>
            <person name="Sontag T.C."/>
            <person name="Batties A.M."/>
            <person name="Mistiszyn K."/>
            <person name="Newman J.D."/>
        </authorList>
    </citation>
    <scope>NUCLEOTIDE SEQUENCE [LARGE SCALE GENOMIC DNA]</scope>
    <source>
        <strain evidence="2 3">KM</strain>
    </source>
</reference>
<dbReference type="EMBL" id="LFND01000002">
    <property type="protein sequence ID" value="KMQ65653.1"/>
    <property type="molecule type" value="Genomic_DNA"/>
</dbReference>
<dbReference type="RefSeq" id="WP_048505959.1">
    <property type="nucleotide sequence ID" value="NZ_LFND01000002.1"/>
</dbReference>
<proteinExistence type="predicted"/>
<dbReference type="AlphaFoldDB" id="A0A0J7IGX6"/>
<dbReference type="Gene3D" id="3.40.630.30">
    <property type="match status" value="1"/>
</dbReference>
<keyword evidence="3" id="KW-1185">Reference proteome</keyword>
<accession>A0A0J7IGX6</accession>
<dbReference type="InterPro" id="IPR052564">
    <property type="entry name" value="N-acetyltrans/Recomb-assoc"/>
</dbReference>
<dbReference type="InterPro" id="IPR000182">
    <property type="entry name" value="GNAT_dom"/>
</dbReference>
<sequence>MIIRKGNLNDVAEIRRLFADTITEVCKNDYSSDQINVWKSGAENEERWLKVIEKQIVLIAEINGKTVGFCTLDQGNYIDLLFVHHDFQQQGIARKLYVLIEQEARNQGKKGLSADVSRTARSFFEKMGFTIIQEQTVNVKGTDLINYKMEKKIV</sequence>
<dbReference type="OrthoDB" id="424368at2"/>
<evidence type="ECO:0000313" key="3">
    <source>
        <dbReference type="Proteomes" id="UP000036261"/>
    </source>
</evidence>
<dbReference type="SUPFAM" id="SSF55729">
    <property type="entry name" value="Acyl-CoA N-acyltransferases (Nat)"/>
    <property type="match status" value="1"/>
</dbReference>
<evidence type="ECO:0000313" key="2">
    <source>
        <dbReference type="EMBL" id="KMQ65653.1"/>
    </source>
</evidence>
<gene>
    <name evidence="2" type="ORF">ACM46_07200</name>
</gene>